<comment type="subcellular location">
    <subcellularLocation>
        <location evidence="6">Cell membrane</location>
        <topology evidence="6">Multi-pass membrane protein</topology>
    </subcellularLocation>
    <subcellularLocation>
        <location evidence="1">Membrane</location>
        <topology evidence="1">Multi-pass membrane protein</topology>
    </subcellularLocation>
</comment>
<dbReference type="InterPro" id="IPR000515">
    <property type="entry name" value="MetI-like"/>
</dbReference>
<dbReference type="PANTHER" id="PTHR30177">
    <property type="entry name" value="GLYCINE BETAINE/L-PROLINE TRANSPORT SYSTEM PERMEASE PROTEIN PROW"/>
    <property type="match status" value="1"/>
</dbReference>
<keyword evidence="2 6" id="KW-0813">Transport</keyword>
<dbReference type="SUPFAM" id="SSF161098">
    <property type="entry name" value="MetI-like"/>
    <property type="match status" value="1"/>
</dbReference>
<gene>
    <name evidence="8" type="ORF">GCM10009544_60760</name>
</gene>
<evidence type="ECO:0000256" key="6">
    <source>
        <dbReference type="RuleBase" id="RU363032"/>
    </source>
</evidence>
<dbReference type="RefSeq" id="WP_344096971.1">
    <property type="nucleotide sequence ID" value="NZ_BAAAHB010000124.1"/>
</dbReference>
<feature type="transmembrane region" description="Helical" evidence="6">
    <location>
        <begin position="67"/>
        <end position="86"/>
    </location>
</feature>
<dbReference type="Proteomes" id="UP001499895">
    <property type="component" value="Unassembled WGS sequence"/>
</dbReference>
<dbReference type="InterPro" id="IPR035906">
    <property type="entry name" value="MetI-like_sf"/>
</dbReference>
<organism evidence="8 9">
    <name type="scientific">Streptomyces stramineus</name>
    <dbReference type="NCBI Taxonomy" id="173861"/>
    <lineage>
        <taxon>Bacteria</taxon>
        <taxon>Bacillati</taxon>
        <taxon>Actinomycetota</taxon>
        <taxon>Actinomycetes</taxon>
        <taxon>Kitasatosporales</taxon>
        <taxon>Streptomycetaceae</taxon>
        <taxon>Streptomyces</taxon>
    </lineage>
</organism>
<dbReference type="PANTHER" id="PTHR30177:SF33">
    <property type="entry name" value="POSSIBLE OSMOPROTECTANT (GLYCINE BETAINE_CARNITINE_CHOLINE_L-PROLINE) TRANSPORT INTEGRAL MEMBRANE PROTEIN ABC TRANSPORTER PROZ"/>
    <property type="match status" value="1"/>
</dbReference>
<sequence>MGVVERTWTWLATGAHWSGADGVWHRLSEHLYLTVVCLAISCAIALPVAVVLGHVGRGGALAVNLSNAGRAVPTFAVLVLLLLSPLGTYGSWPTIIALVLFAIPPMLTNAYVGMREVDRDVVEAARGMGMTGRQLIGRVELPLAFPLIMTGVRTAAVQVVATTTIAALAGGGGLGRIITAGFRLTDTAQVVAGALLVAVLALLVEGVFVLLKRLLDPGRRRRLSDV</sequence>
<comment type="caution">
    <text evidence="8">The sequence shown here is derived from an EMBL/GenBank/DDBJ whole genome shotgun (WGS) entry which is preliminary data.</text>
</comment>
<feature type="transmembrane region" description="Helical" evidence="6">
    <location>
        <begin position="92"/>
        <end position="112"/>
    </location>
</feature>
<feature type="transmembrane region" description="Helical" evidence="6">
    <location>
        <begin position="155"/>
        <end position="178"/>
    </location>
</feature>
<evidence type="ECO:0000256" key="5">
    <source>
        <dbReference type="ARBA" id="ARBA00023136"/>
    </source>
</evidence>
<dbReference type="CDD" id="cd06261">
    <property type="entry name" value="TM_PBP2"/>
    <property type="match status" value="1"/>
</dbReference>
<feature type="transmembrane region" description="Helical" evidence="6">
    <location>
        <begin position="190"/>
        <end position="211"/>
    </location>
</feature>
<comment type="similarity">
    <text evidence="6">Belongs to the binding-protein-dependent transport system permease family.</text>
</comment>
<keyword evidence="4 6" id="KW-1133">Transmembrane helix</keyword>
<dbReference type="EMBL" id="BAAAHB010000124">
    <property type="protein sequence ID" value="GAA0491949.1"/>
    <property type="molecule type" value="Genomic_DNA"/>
</dbReference>
<evidence type="ECO:0000259" key="7">
    <source>
        <dbReference type="PROSITE" id="PS50928"/>
    </source>
</evidence>
<evidence type="ECO:0000256" key="2">
    <source>
        <dbReference type="ARBA" id="ARBA00022448"/>
    </source>
</evidence>
<feature type="domain" description="ABC transmembrane type-1" evidence="7">
    <location>
        <begin position="27"/>
        <end position="208"/>
    </location>
</feature>
<evidence type="ECO:0000313" key="9">
    <source>
        <dbReference type="Proteomes" id="UP001499895"/>
    </source>
</evidence>
<feature type="transmembrane region" description="Helical" evidence="6">
    <location>
        <begin position="31"/>
        <end position="55"/>
    </location>
</feature>
<evidence type="ECO:0000256" key="4">
    <source>
        <dbReference type="ARBA" id="ARBA00022989"/>
    </source>
</evidence>
<reference evidence="9" key="1">
    <citation type="journal article" date="2019" name="Int. J. Syst. Evol. Microbiol.">
        <title>The Global Catalogue of Microorganisms (GCM) 10K type strain sequencing project: providing services to taxonomists for standard genome sequencing and annotation.</title>
        <authorList>
            <consortium name="The Broad Institute Genomics Platform"/>
            <consortium name="The Broad Institute Genome Sequencing Center for Infectious Disease"/>
            <person name="Wu L."/>
            <person name="Ma J."/>
        </authorList>
    </citation>
    <scope>NUCLEOTIDE SEQUENCE [LARGE SCALE GENOMIC DNA]</scope>
    <source>
        <strain evidence="9">JCM 10649</strain>
    </source>
</reference>
<keyword evidence="3 6" id="KW-0812">Transmembrane</keyword>
<keyword evidence="9" id="KW-1185">Reference proteome</keyword>
<evidence type="ECO:0000313" key="8">
    <source>
        <dbReference type="EMBL" id="GAA0491949.1"/>
    </source>
</evidence>
<keyword evidence="5 6" id="KW-0472">Membrane</keyword>
<evidence type="ECO:0000256" key="1">
    <source>
        <dbReference type="ARBA" id="ARBA00004141"/>
    </source>
</evidence>
<dbReference type="InterPro" id="IPR051204">
    <property type="entry name" value="ABC_transp_perm/SBD"/>
</dbReference>
<dbReference type="Gene3D" id="1.10.3720.10">
    <property type="entry name" value="MetI-like"/>
    <property type="match status" value="1"/>
</dbReference>
<dbReference type="Pfam" id="PF00528">
    <property type="entry name" value="BPD_transp_1"/>
    <property type="match status" value="1"/>
</dbReference>
<proteinExistence type="inferred from homology"/>
<accession>A0ABP3L4D3</accession>
<evidence type="ECO:0000256" key="3">
    <source>
        <dbReference type="ARBA" id="ARBA00022692"/>
    </source>
</evidence>
<dbReference type="PROSITE" id="PS50928">
    <property type="entry name" value="ABC_TM1"/>
    <property type="match status" value="1"/>
</dbReference>
<name>A0ABP3L4D3_9ACTN</name>
<protein>
    <submittedName>
        <fullName evidence="8">ABC transporter permease subunit</fullName>
    </submittedName>
</protein>